<organism evidence="11 12">
    <name type="scientific">Pseudomonas kairouanensis</name>
    <dbReference type="NCBI Taxonomy" id="2293832"/>
    <lineage>
        <taxon>Bacteria</taxon>
        <taxon>Pseudomonadati</taxon>
        <taxon>Pseudomonadota</taxon>
        <taxon>Gammaproteobacteria</taxon>
        <taxon>Pseudomonadales</taxon>
        <taxon>Pseudomonadaceae</taxon>
        <taxon>Pseudomonas</taxon>
    </lineage>
</organism>
<evidence type="ECO:0000256" key="7">
    <source>
        <dbReference type="ARBA" id="ARBA00047671"/>
    </source>
</evidence>
<dbReference type="GO" id="GO:0017101">
    <property type="term" value="C:aminoacyl-tRNA synthetase multienzyme complex"/>
    <property type="evidence" value="ECO:0007669"/>
    <property type="project" value="TreeGrafter"/>
</dbReference>
<dbReference type="HAMAP" id="MF_01571">
    <property type="entry name" value="Pro_tRNA_synth_type3"/>
    <property type="match status" value="1"/>
</dbReference>
<dbReference type="Pfam" id="PF09180">
    <property type="entry name" value="ProRS-C_1"/>
    <property type="match status" value="1"/>
</dbReference>
<dbReference type="RefSeq" id="WP_135287382.1">
    <property type="nucleotide sequence ID" value="NZ_QUZU01000001.1"/>
</dbReference>
<dbReference type="OrthoDB" id="9809052at2"/>
<dbReference type="GO" id="GO:0006433">
    <property type="term" value="P:prolyl-tRNA aminoacylation"/>
    <property type="evidence" value="ECO:0007669"/>
    <property type="project" value="UniProtKB-UniRule"/>
</dbReference>
<dbReference type="PANTHER" id="PTHR43382:SF2">
    <property type="entry name" value="BIFUNCTIONAL GLUTAMATE_PROLINE--TRNA LIGASE"/>
    <property type="match status" value="1"/>
</dbReference>
<evidence type="ECO:0000256" key="3">
    <source>
        <dbReference type="ARBA" id="ARBA00022741"/>
    </source>
</evidence>
<comment type="catalytic activity">
    <reaction evidence="7 9">
        <text>tRNA(Pro) + L-proline + ATP = L-prolyl-tRNA(Pro) + AMP + diphosphate</text>
        <dbReference type="Rhea" id="RHEA:14305"/>
        <dbReference type="Rhea" id="RHEA-COMP:9700"/>
        <dbReference type="Rhea" id="RHEA-COMP:9702"/>
        <dbReference type="ChEBI" id="CHEBI:30616"/>
        <dbReference type="ChEBI" id="CHEBI:33019"/>
        <dbReference type="ChEBI" id="CHEBI:60039"/>
        <dbReference type="ChEBI" id="CHEBI:78442"/>
        <dbReference type="ChEBI" id="CHEBI:78532"/>
        <dbReference type="ChEBI" id="CHEBI:456215"/>
        <dbReference type="EC" id="6.1.1.15"/>
    </reaction>
</comment>
<dbReference type="PROSITE" id="PS50862">
    <property type="entry name" value="AA_TRNA_LIGASE_II"/>
    <property type="match status" value="1"/>
</dbReference>
<dbReference type="Pfam" id="PF03129">
    <property type="entry name" value="HGTP_anticodon"/>
    <property type="match status" value="1"/>
</dbReference>
<dbReference type="Proteomes" id="UP000297391">
    <property type="component" value="Unassembled WGS sequence"/>
</dbReference>
<dbReference type="InterPro" id="IPR036621">
    <property type="entry name" value="Anticodon-bd_dom_sf"/>
</dbReference>
<dbReference type="SMART" id="SM00946">
    <property type="entry name" value="ProRS-C_1"/>
    <property type="match status" value="1"/>
</dbReference>
<comment type="caution">
    <text evidence="11">The sequence shown here is derived from an EMBL/GenBank/DDBJ whole genome shotgun (WGS) entry which is preliminary data.</text>
</comment>
<protein>
    <recommendedName>
        <fullName evidence="9">Proline--tRNA ligase</fullName>
        <ecNumber evidence="9">6.1.1.15</ecNumber>
    </recommendedName>
    <alternativeName>
        <fullName evidence="9">Prolyl-tRNA synthetase</fullName>
        <shortName evidence="9">ProRS</shortName>
    </alternativeName>
</protein>
<reference evidence="11 12" key="1">
    <citation type="journal article" date="2019" name="Syst. Appl. Microbiol.">
        <title>New species of pathogenic Pseudomonas isolated from citrus in Tunisia: Proposal of Pseudomonas kairouanensis sp. nov. and Pseudomonas nabeulensis sp. nov.</title>
        <authorList>
            <person name="Oueslati M."/>
            <person name="Mulet M."/>
            <person name="Gomila M."/>
            <person name="Berge O."/>
            <person name="Hajlaoui M.R."/>
            <person name="Lalucat J."/>
            <person name="Sadfi-Zouaoui N."/>
            <person name="Garcia-Valdes E."/>
        </authorList>
    </citation>
    <scope>NUCLEOTIDE SEQUENCE [LARGE SCALE GENOMIC DNA]</scope>
    <source>
        <strain evidence="11 12">KC12</strain>
    </source>
</reference>
<dbReference type="InterPro" id="IPR045864">
    <property type="entry name" value="aa-tRNA-synth_II/BPL/LPL"/>
</dbReference>
<dbReference type="GO" id="GO:0005737">
    <property type="term" value="C:cytoplasm"/>
    <property type="evidence" value="ECO:0007669"/>
    <property type="project" value="UniProtKB-SubCell"/>
</dbReference>
<evidence type="ECO:0000256" key="1">
    <source>
        <dbReference type="ARBA" id="ARBA00022490"/>
    </source>
</evidence>
<keyword evidence="2 9" id="KW-0436">Ligase</keyword>
<dbReference type="InterPro" id="IPR017449">
    <property type="entry name" value="Pro-tRNA_synth_II"/>
</dbReference>
<comment type="domain">
    <text evidence="9">Consists of three domains: the N-terminal catalytic domain, the anticodon-binding domain and the C-terminal extension.</text>
</comment>
<keyword evidence="1 9" id="KW-0963">Cytoplasm</keyword>
<feature type="domain" description="Aminoacyl-transfer RNA synthetases class-II family profile" evidence="10">
    <location>
        <begin position="15"/>
        <end position="292"/>
    </location>
</feature>
<dbReference type="Gene3D" id="3.40.50.800">
    <property type="entry name" value="Anticodon-binding domain"/>
    <property type="match status" value="1"/>
</dbReference>
<keyword evidence="3 9" id="KW-0547">Nucleotide-binding</keyword>
<dbReference type="CDD" id="cd00778">
    <property type="entry name" value="ProRS_core_arch_euk"/>
    <property type="match status" value="1"/>
</dbReference>
<dbReference type="SUPFAM" id="SSF64586">
    <property type="entry name" value="C-terminal domain of ProRS"/>
    <property type="match status" value="1"/>
</dbReference>
<keyword evidence="6 9" id="KW-0030">Aminoacyl-tRNA synthetase</keyword>
<dbReference type="Gene3D" id="3.30.110.30">
    <property type="entry name" value="C-terminal domain of ProRS"/>
    <property type="match status" value="1"/>
</dbReference>
<dbReference type="NCBIfam" id="TIGR00408">
    <property type="entry name" value="proS_fam_I"/>
    <property type="match status" value="1"/>
</dbReference>
<evidence type="ECO:0000256" key="8">
    <source>
        <dbReference type="ARBA" id="ARBA00060806"/>
    </source>
</evidence>
<keyword evidence="4 9" id="KW-0067">ATP-binding</keyword>
<keyword evidence="5 9" id="KW-0648">Protein biosynthesis</keyword>
<comment type="similarity">
    <text evidence="8 9">Belongs to the class-II aminoacyl-tRNA synthetase family. ProS type 3 subfamily.</text>
</comment>
<dbReference type="SUPFAM" id="SSF52954">
    <property type="entry name" value="Class II aaRS ABD-related"/>
    <property type="match status" value="1"/>
</dbReference>
<dbReference type="SUPFAM" id="SSF55681">
    <property type="entry name" value="Class II aaRS and biotin synthetases"/>
    <property type="match status" value="1"/>
</dbReference>
<sequence length="496" mass="56357">MKNAISPSRMENFSEWYQQVISQSELAENSGVRGCMVIRPWGYGIWEQIQRELDKKFKDTGHTNAYFPLLIPLSFLQKEAEHVNGFAKECAVVTHHRLEQSSEGKLTPAGELEEPLIIRPTSETVIGASFSRWVQSYRDLPLLINQWANVLRWEMRPRIFLRTSEFLWQEGHTAHASCEEALAETLLMLDIYERFAVDHLAIPVIKGEKCSWERFPGAVSTYTIEAMMQDGKALQAGTSHFLGQNFAEAADIRFVNREGVKELAWTTSWGVSTRLIGAMIMTHGDDNGLVIPPLVAPTQIIIIPIVRSEQNAEAIHAYCEILKKNISRKKLKGQNLRVTIDKRDMSSSEKKWYHIKRGVPIRVEIGIKELEQNTVSYSHRDNINNTLTVETTRFIKDASKTLQTIQTGMLERAQKRLSDNIETVTTLTNFKKAFNRQGKPNTFVMAPFIDDITIEQAISELGVTVRCIPLVQPKTAVPCLFTGQPTKCWALYAKSY</sequence>
<dbReference type="GO" id="GO:0005524">
    <property type="term" value="F:ATP binding"/>
    <property type="evidence" value="ECO:0007669"/>
    <property type="project" value="UniProtKB-UniRule"/>
</dbReference>
<evidence type="ECO:0000256" key="6">
    <source>
        <dbReference type="ARBA" id="ARBA00023146"/>
    </source>
</evidence>
<dbReference type="GO" id="GO:0004827">
    <property type="term" value="F:proline-tRNA ligase activity"/>
    <property type="evidence" value="ECO:0007669"/>
    <property type="project" value="UniProtKB-UniRule"/>
</dbReference>
<evidence type="ECO:0000256" key="2">
    <source>
        <dbReference type="ARBA" id="ARBA00022598"/>
    </source>
</evidence>
<dbReference type="AlphaFoldDB" id="A0A4Z0B184"/>
<gene>
    <name evidence="9" type="primary">proS</name>
    <name evidence="11" type="ORF">DYL59_00380</name>
</gene>
<evidence type="ECO:0000256" key="5">
    <source>
        <dbReference type="ARBA" id="ARBA00022917"/>
    </source>
</evidence>
<dbReference type="EC" id="6.1.1.15" evidence="9"/>
<evidence type="ECO:0000256" key="4">
    <source>
        <dbReference type="ARBA" id="ARBA00022840"/>
    </source>
</evidence>
<evidence type="ECO:0000256" key="9">
    <source>
        <dbReference type="HAMAP-Rule" id="MF_01571"/>
    </source>
</evidence>
<dbReference type="InterPro" id="IPR033721">
    <property type="entry name" value="ProRS_core_arch_euk"/>
</dbReference>
<keyword evidence="12" id="KW-1185">Reference proteome</keyword>
<comment type="subunit">
    <text evidence="9">Homodimer.</text>
</comment>
<dbReference type="InterPro" id="IPR004499">
    <property type="entry name" value="Pro-tRNA-ligase_IIa_arc-type"/>
</dbReference>
<comment type="function">
    <text evidence="9">Catalyzes the attachment of proline to tRNA(Pro) in a two-step reaction: proline is first activated by ATP to form Pro-AMP and then transferred to the acceptor end of tRNA(Pro).</text>
</comment>
<name>A0A4Z0B184_9PSED</name>
<dbReference type="InterPro" id="IPR016061">
    <property type="entry name" value="Pro-tRNA_ligase_II_C"/>
</dbReference>
<dbReference type="PANTHER" id="PTHR43382">
    <property type="entry name" value="PROLYL-TRNA SYNTHETASE"/>
    <property type="match status" value="1"/>
</dbReference>
<evidence type="ECO:0000313" key="11">
    <source>
        <dbReference type="EMBL" id="TFY92450.1"/>
    </source>
</evidence>
<dbReference type="InterPro" id="IPR004154">
    <property type="entry name" value="Anticodon-bd"/>
</dbReference>
<proteinExistence type="inferred from homology"/>
<evidence type="ECO:0000259" key="10">
    <source>
        <dbReference type="PROSITE" id="PS50862"/>
    </source>
</evidence>
<dbReference type="EMBL" id="QUZU01000001">
    <property type="protein sequence ID" value="TFY92450.1"/>
    <property type="molecule type" value="Genomic_DNA"/>
</dbReference>
<comment type="subcellular location">
    <subcellularLocation>
        <location evidence="9">Cytoplasm</location>
    </subcellularLocation>
</comment>
<dbReference type="InterPro" id="IPR002314">
    <property type="entry name" value="aa-tRNA-synt_IIb"/>
</dbReference>
<dbReference type="Gene3D" id="3.30.930.10">
    <property type="entry name" value="Bira Bifunctional Protein, Domain 2"/>
    <property type="match status" value="1"/>
</dbReference>
<evidence type="ECO:0000313" key="12">
    <source>
        <dbReference type="Proteomes" id="UP000297391"/>
    </source>
</evidence>
<accession>A0A4Z0B184</accession>
<dbReference type="InterPro" id="IPR006195">
    <property type="entry name" value="aa-tRNA-synth_II"/>
</dbReference>
<dbReference type="Pfam" id="PF00587">
    <property type="entry name" value="tRNA-synt_2b"/>
    <property type="match status" value="1"/>
</dbReference>
<dbReference type="FunFam" id="3.30.930.10:FF:000023">
    <property type="entry name" value="Proline--tRNA ligase"/>
    <property type="match status" value="1"/>
</dbReference>